<organism evidence="1 2">
    <name type="scientific">Eumeta variegata</name>
    <name type="common">Bagworm moth</name>
    <name type="synonym">Eumeta japonica</name>
    <dbReference type="NCBI Taxonomy" id="151549"/>
    <lineage>
        <taxon>Eukaryota</taxon>
        <taxon>Metazoa</taxon>
        <taxon>Ecdysozoa</taxon>
        <taxon>Arthropoda</taxon>
        <taxon>Hexapoda</taxon>
        <taxon>Insecta</taxon>
        <taxon>Pterygota</taxon>
        <taxon>Neoptera</taxon>
        <taxon>Endopterygota</taxon>
        <taxon>Lepidoptera</taxon>
        <taxon>Glossata</taxon>
        <taxon>Ditrysia</taxon>
        <taxon>Tineoidea</taxon>
        <taxon>Psychidae</taxon>
        <taxon>Oiketicinae</taxon>
        <taxon>Eumeta</taxon>
    </lineage>
</organism>
<comment type="caution">
    <text evidence="1">The sequence shown here is derived from an EMBL/GenBank/DDBJ whole genome shotgun (WGS) entry which is preliminary data.</text>
</comment>
<reference evidence="1 2" key="1">
    <citation type="journal article" date="2019" name="Commun. Biol.">
        <title>The bagworm genome reveals a unique fibroin gene that provides high tensile strength.</title>
        <authorList>
            <person name="Kono N."/>
            <person name="Nakamura H."/>
            <person name="Ohtoshi R."/>
            <person name="Tomita M."/>
            <person name="Numata K."/>
            <person name="Arakawa K."/>
        </authorList>
    </citation>
    <scope>NUCLEOTIDE SEQUENCE [LARGE SCALE GENOMIC DNA]</scope>
</reference>
<dbReference type="Proteomes" id="UP000299102">
    <property type="component" value="Unassembled WGS sequence"/>
</dbReference>
<accession>A0A4C1VT27</accession>
<proteinExistence type="predicted"/>
<dbReference type="EMBL" id="BGZK01000398">
    <property type="protein sequence ID" value="GBP41359.1"/>
    <property type="molecule type" value="Genomic_DNA"/>
</dbReference>
<sequence length="170" mass="18417">MIQVLFTLNLDFFYTSFSNGERACEPSESNWSPLPMDTRNSREVTIALPVSWVGIEYPIEGRVEIKPSQLSLTGRIATAEAVTWAKLYTVTGDGSVVKSVAVGPGGFPCSILTIDELNGEWFNLSQITPYAPWLRGQVKLPARDVVLASAMTSVDGLRPAPDRPGLSGSV</sequence>
<name>A0A4C1VT27_EUMVA</name>
<dbReference type="AlphaFoldDB" id="A0A4C1VT27"/>
<keyword evidence="2" id="KW-1185">Reference proteome</keyword>
<evidence type="ECO:0000313" key="1">
    <source>
        <dbReference type="EMBL" id="GBP41359.1"/>
    </source>
</evidence>
<protein>
    <submittedName>
        <fullName evidence="1">Uncharacterized protein</fullName>
    </submittedName>
</protein>
<gene>
    <name evidence="1" type="ORF">EVAR_84702_1</name>
</gene>
<evidence type="ECO:0000313" key="2">
    <source>
        <dbReference type="Proteomes" id="UP000299102"/>
    </source>
</evidence>